<comment type="subcellular location">
    <subcellularLocation>
        <location evidence="2">Membrane</location>
        <topology evidence="2">Multi-pass membrane protein</topology>
    </subcellularLocation>
</comment>
<dbReference type="GO" id="GO:0046872">
    <property type="term" value="F:metal ion binding"/>
    <property type="evidence" value="ECO:0007669"/>
    <property type="project" value="UniProtKB-KW"/>
</dbReference>
<dbReference type="PANTHER" id="PTHR39188:SF3">
    <property type="entry name" value="STAGE IV SPORULATION PROTEIN FB"/>
    <property type="match status" value="1"/>
</dbReference>
<comment type="cofactor">
    <cofactor evidence="1">
        <name>Zn(2+)</name>
        <dbReference type="ChEBI" id="CHEBI:29105"/>
    </cofactor>
</comment>
<feature type="domain" description="Peptidase M50" evidence="13">
    <location>
        <begin position="58"/>
        <end position="129"/>
    </location>
</feature>
<feature type="transmembrane region" description="Helical" evidence="12">
    <location>
        <begin position="175"/>
        <end position="202"/>
    </location>
</feature>
<evidence type="ECO:0000256" key="1">
    <source>
        <dbReference type="ARBA" id="ARBA00001947"/>
    </source>
</evidence>
<evidence type="ECO:0000256" key="11">
    <source>
        <dbReference type="ARBA" id="ARBA00023136"/>
    </source>
</evidence>
<name>I8UJH2_9BACL</name>
<keyword evidence="6" id="KW-0479">Metal-binding</keyword>
<gene>
    <name evidence="14" type="ORF">A374_01844</name>
</gene>
<dbReference type="EMBL" id="AKKV01000019">
    <property type="protein sequence ID" value="EIT86958.1"/>
    <property type="molecule type" value="Genomic_DNA"/>
</dbReference>
<evidence type="ECO:0000256" key="3">
    <source>
        <dbReference type="ARBA" id="ARBA00007931"/>
    </source>
</evidence>
<evidence type="ECO:0000256" key="6">
    <source>
        <dbReference type="ARBA" id="ARBA00022723"/>
    </source>
</evidence>
<evidence type="ECO:0000256" key="2">
    <source>
        <dbReference type="ARBA" id="ARBA00004141"/>
    </source>
</evidence>
<evidence type="ECO:0000256" key="7">
    <source>
        <dbReference type="ARBA" id="ARBA00022801"/>
    </source>
</evidence>
<keyword evidence="15" id="KW-1185">Reference proteome</keyword>
<dbReference type="AlphaFoldDB" id="I8UJH2"/>
<evidence type="ECO:0000256" key="5">
    <source>
        <dbReference type="ARBA" id="ARBA00022692"/>
    </source>
</evidence>
<dbReference type="GO" id="GO:0006508">
    <property type="term" value="P:proteolysis"/>
    <property type="evidence" value="ECO:0007669"/>
    <property type="project" value="UniProtKB-KW"/>
</dbReference>
<dbReference type="GO" id="GO:0016020">
    <property type="term" value="C:membrane"/>
    <property type="evidence" value="ECO:0007669"/>
    <property type="project" value="UniProtKB-SubCell"/>
</dbReference>
<feature type="transmembrane region" description="Helical" evidence="12">
    <location>
        <begin position="79"/>
        <end position="99"/>
    </location>
</feature>
<keyword evidence="5 12" id="KW-0812">Transmembrane</keyword>
<evidence type="ECO:0000256" key="10">
    <source>
        <dbReference type="ARBA" id="ARBA00023049"/>
    </source>
</evidence>
<dbReference type="Proteomes" id="UP000004080">
    <property type="component" value="Unassembled WGS sequence"/>
</dbReference>
<comment type="caution">
    <text evidence="14">The sequence shown here is derived from an EMBL/GenBank/DDBJ whole genome shotgun (WGS) entry which is preliminary data.</text>
</comment>
<dbReference type="PANTHER" id="PTHR39188">
    <property type="entry name" value="MEMBRANE-ASSOCIATED ZINC METALLOPROTEASE M50B"/>
    <property type="match status" value="1"/>
</dbReference>
<dbReference type="RefSeq" id="WP_007200470.1">
    <property type="nucleotide sequence ID" value="NZ_AKKV01000019.1"/>
</dbReference>
<sequence>MAEKTKQGTSLGILGVIGLFLLGKAKWLFALLKIGKLTTLISMFVTVGAYALVYGWKFAVVLVYLLFIHEMGHLVAMKYKKIPASPAIFIPFLGAAISMKKPPKNARDEAFIAYGGPLFGLLSFLPAVYLYHVNGDPFWGMVIFIGAFLNLFNLFPISPLDGGRIVGLLSPKLWLLGLAGLLAYVVISPSPILILILLFGFFNWWERFREEFHLQKTEQQHALFAIEQEEAQMWMRELQEYRGQTNFIYILDQYIDQASREQETLQRQMANKGWLPFVNDHHKLQDAERKQKIDLLQMRKQYLLVPLKLYVERGEEEGDLFHHYESVLEEKKQELAETLSHRKHYYVASKKTKLIVLVLYVALAAVLSYFTLYGHDLMEQHKDSISSIRSQ</sequence>
<dbReference type="PATRIC" id="fig|1196324.3.peg.366"/>
<comment type="similarity">
    <text evidence="3">Belongs to the peptidase M50B family.</text>
</comment>
<feature type="transmembrane region" description="Helical" evidence="12">
    <location>
        <begin position="354"/>
        <end position="372"/>
    </location>
</feature>
<reference evidence="14 15" key="1">
    <citation type="journal article" date="2012" name="J. Bacteriol.">
        <title>Genome of Bacillus macauensis ZFHKF-1, a Long-Chain-Forming Bacterium.</title>
        <authorList>
            <person name="Cai L."/>
            <person name="Zhang T."/>
        </authorList>
    </citation>
    <scope>NUCLEOTIDE SEQUENCE [LARGE SCALE GENOMIC DNA]</scope>
    <source>
        <strain evidence="14 15">ZFHKF-1</strain>
    </source>
</reference>
<dbReference type="GO" id="GO:0008237">
    <property type="term" value="F:metallopeptidase activity"/>
    <property type="evidence" value="ECO:0007669"/>
    <property type="project" value="UniProtKB-KW"/>
</dbReference>
<feature type="transmembrane region" description="Helical" evidence="12">
    <location>
        <begin position="111"/>
        <end position="131"/>
    </location>
</feature>
<dbReference type="eggNOG" id="COG1994">
    <property type="taxonomic scope" value="Bacteria"/>
</dbReference>
<proteinExistence type="inferred from homology"/>
<keyword evidence="4" id="KW-0645">Protease</keyword>
<accession>I8UJH2</accession>
<feature type="transmembrane region" description="Helical" evidence="12">
    <location>
        <begin position="12"/>
        <end position="34"/>
    </location>
</feature>
<organism evidence="14 15">
    <name type="scientific">Fictibacillus macauensis ZFHKF-1</name>
    <dbReference type="NCBI Taxonomy" id="1196324"/>
    <lineage>
        <taxon>Bacteria</taxon>
        <taxon>Bacillati</taxon>
        <taxon>Bacillota</taxon>
        <taxon>Bacilli</taxon>
        <taxon>Bacillales</taxon>
        <taxon>Fictibacillaceae</taxon>
        <taxon>Fictibacillus</taxon>
    </lineage>
</organism>
<keyword evidence="7" id="KW-0378">Hydrolase</keyword>
<dbReference type="STRING" id="1196324.A374_01844"/>
<dbReference type="InterPro" id="IPR008915">
    <property type="entry name" value="Peptidase_M50"/>
</dbReference>
<evidence type="ECO:0000256" key="9">
    <source>
        <dbReference type="ARBA" id="ARBA00022989"/>
    </source>
</evidence>
<evidence type="ECO:0000313" key="15">
    <source>
        <dbReference type="Proteomes" id="UP000004080"/>
    </source>
</evidence>
<dbReference type="Pfam" id="PF02163">
    <property type="entry name" value="Peptidase_M50"/>
    <property type="match status" value="1"/>
</dbReference>
<evidence type="ECO:0000259" key="13">
    <source>
        <dbReference type="Pfam" id="PF02163"/>
    </source>
</evidence>
<evidence type="ECO:0000313" key="14">
    <source>
        <dbReference type="EMBL" id="EIT86958.1"/>
    </source>
</evidence>
<dbReference type="OrthoDB" id="9781963at2"/>
<dbReference type="CDD" id="cd06160">
    <property type="entry name" value="S2P-M50_like_2"/>
    <property type="match status" value="1"/>
</dbReference>
<feature type="transmembrane region" description="Helical" evidence="12">
    <location>
        <begin position="138"/>
        <end position="155"/>
    </location>
</feature>
<keyword evidence="8" id="KW-0862">Zinc</keyword>
<keyword evidence="10" id="KW-0482">Metalloprotease</keyword>
<keyword evidence="9 12" id="KW-1133">Transmembrane helix</keyword>
<protein>
    <submittedName>
        <fullName evidence="14">Peptidase M50</fullName>
    </submittedName>
</protein>
<keyword evidence="11 12" id="KW-0472">Membrane</keyword>
<evidence type="ECO:0000256" key="8">
    <source>
        <dbReference type="ARBA" id="ARBA00022833"/>
    </source>
</evidence>
<feature type="transmembrane region" description="Helical" evidence="12">
    <location>
        <begin position="40"/>
        <end position="67"/>
    </location>
</feature>
<evidence type="ECO:0000256" key="12">
    <source>
        <dbReference type="SAM" id="Phobius"/>
    </source>
</evidence>
<evidence type="ECO:0000256" key="4">
    <source>
        <dbReference type="ARBA" id="ARBA00022670"/>
    </source>
</evidence>